<dbReference type="EnsemblMetazoa" id="ISCW013912-RA">
    <property type="protein sequence ID" value="ISCW013912-PA"/>
    <property type="gene ID" value="ISCW013912"/>
</dbReference>
<dbReference type="HOGENOM" id="CLU_1043104_0_0_1"/>
<evidence type="ECO:0000256" key="2">
    <source>
        <dbReference type="SAM" id="Phobius"/>
    </source>
</evidence>
<dbReference type="EMBL" id="DS964949">
    <property type="protein sequence ID" value="EEC19663.1"/>
    <property type="molecule type" value="Genomic_DNA"/>
</dbReference>
<dbReference type="PaxDb" id="6945-B7QLE1"/>
<feature type="region of interest" description="Disordered" evidence="1">
    <location>
        <begin position="124"/>
        <end position="186"/>
    </location>
</feature>
<keyword evidence="2" id="KW-1133">Transmembrane helix</keyword>
<reference evidence="4" key="2">
    <citation type="submission" date="2020-05" db="UniProtKB">
        <authorList>
            <consortium name="EnsemblMetazoa"/>
        </authorList>
    </citation>
    <scope>IDENTIFICATION</scope>
    <source>
        <strain evidence="4">wikel</strain>
    </source>
</reference>
<gene>
    <name evidence="3" type="ORF">IscW_ISCW013912</name>
</gene>
<name>B7QLE1_IXOSC</name>
<keyword evidence="2" id="KW-0472">Membrane</keyword>
<protein>
    <submittedName>
        <fullName evidence="3 4">Uncharacterized protein</fullName>
    </submittedName>
</protein>
<proteinExistence type="predicted"/>
<feature type="transmembrane region" description="Helical" evidence="2">
    <location>
        <begin position="52"/>
        <end position="79"/>
    </location>
</feature>
<dbReference type="OrthoDB" id="6490750at2759"/>
<feature type="region of interest" description="Disordered" evidence="1">
    <location>
        <begin position="220"/>
        <end position="244"/>
    </location>
</feature>
<evidence type="ECO:0000313" key="3">
    <source>
        <dbReference type="EMBL" id="EEC19663.1"/>
    </source>
</evidence>
<dbReference type="VEuPathDB" id="VectorBase:ISCP_031732"/>
<feature type="region of interest" description="Disordered" evidence="1">
    <location>
        <begin position="1"/>
        <end position="43"/>
    </location>
</feature>
<reference evidence="3 5" key="1">
    <citation type="submission" date="2008-03" db="EMBL/GenBank/DDBJ databases">
        <title>Annotation of Ixodes scapularis.</title>
        <authorList>
            <consortium name="Ixodes scapularis Genome Project Consortium"/>
            <person name="Caler E."/>
            <person name="Hannick L.I."/>
            <person name="Bidwell S."/>
            <person name="Joardar V."/>
            <person name="Thiagarajan M."/>
            <person name="Amedeo P."/>
            <person name="Galinsky K.J."/>
            <person name="Schobel S."/>
            <person name="Inman J."/>
            <person name="Hostetler J."/>
            <person name="Miller J."/>
            <person name="Hammond M."/>
            <person name="Megy K."/>
            <person name="Lawson D."/>
            <person name="Kodira C."/>
            <person name="Sutton G."/>
            <person name="Meyer J."/>
            <person name="Hill C.A."/>
            <person name="Birren B."/>
            <person name="Nene V."/>
            <person name="Collins F."/>
            <person name="Alarcon-Chaidez F."/>
            <person name="Wikel S."/>
            <person name="Strausberg R."/>
        </authorList>
    </citation>
    <scope>NUCLEOTIDE SEQUENCE [LARGE SCALE GENOMIC DNA]</scope>
    <source>
        <strain evidence="5">Wikel</strain>
        <strain evidence="3">Wikel colony</strain>
    </source>
</reference>
<accession>B7QLE1</accession>
<evidence type="ECO:0000313" key="5">
    <source>
        <dbReference type="Proteomes" id="UP000001555"/>
    </source>
</evidence>
<organism>
    <name type="scientific">Ixodes scapularis</name>
    <name type="common">Black-legged tick</name>
    <name type="synonym">Deer tick</name>
    <dbReference type="NCBI Taxonomy" id="6945"/>
    <lineage>
        <taxon>Eukaryota</taxon>
        <taxon>Metazoa</taxon>
        <taxon>Ecdysozoa</taxon>
        <taxon>Arthropoda</taxon>
        <taxon>Chelicerata</taxon>
        <taxon>Arachnida</taxon>
        <taxon>Acari</taxon>
        <taxon>Parasitiformes</taxon>
        <taxon>Ixodida</taxon>
        <taxon>Ixodoidea</taxon>
        <taxon>Ixodidae</taxon>
        <taxon>Ixodinae</taxon>
        <taxon>Ixodes</taxon>
    </lineage>
</organism>
<keyword evidence="2" id="KW-0812">Transmembrane</keyword>
<dbReference type="Proteomes" id="UP000001555">
    <property type="component" value="Unassembled WGS sequence"/>
</dbReference>
<dbReference type="EMBL" id="ABJB010755226">
    <property type="status" value="NOT_ANNOTATED_CDS"/>
    <property type="molecule type" value="Genomic_DNA"/>
</dbReference>
<evidence type="ECO:0000313" key="4">
    <source>
        <dbReference type="EnsemblMetazoa" id="ISCW013912-PA"/>
    </source>
</evidence>
<sequence>MSNTTELFTVPPNSTDVNATSPLLPKTTSDPSVSRNPEEGGSGFLGDAGPGMVIFLGALAVVTIGVIVLLCVSVCITASKRAKRRAHFRNKIRNQCPPCPECNEPCKENPDVYHVDMCDVHGPVPPPPMPSVQEEEEEDTAGNPFFARGRERPDRPERSAGGDSGVSSQAGRTPDPFSAEPEDDRDSVLVSKPKFLQMPVGLFRDNARVDTKQLFRESVDEGTVLPVPDEGAGGEKRTEESNSVVDATAAKGQLNSASKRMTFISRR</sequence>
<dbReference type="AlphaFoldDB" id="B7QLE1"/>
<feature type="compositionally biased region" description="Polar residues" evidence="1">
    <location>
        <begin position="1"/>
        <end position="35"/>
    </location>
</feature>
<feature type="compositionally biased region" description="Basic and acidic residues" evidence="1">
    <location>
        <begin position="148"/>
        <end position="160"/>
    </location>
</feature>
<dbReference type="InParanoid" id="B7QLE1"/>
<dbReference type="VEuPathDB" id="VectorBase:ISCW013912"/>
<evidence type="ECO:0000256" key="1">
    <source>
        <dbReference type="SAM" id="MobiDB-lite"/>
    </source>
</evidence>
<keyword evidence="5" id="KW-1185">Reference proteome</keyword>
<dbReference type="VEuPathDB" id="VectorBase:ISCI013912"/>